<keyword evidence="3" id="KW-0804">Transcription</keyword>
<protein>
    <submittedName>
        <fullName evidence="5">Helix-turn-helix domain-containing protein</fullName>
    </submittedName>
</protein>
<organism evidence="5 6">
    <name type="scientific">Kitasatospora cathayae</name>
    <dbReference type="NCBI Taxonomy" id="3004092"/>
    <lineage>
        <taxon>Bacteria</taxon>
        <taxon>Bacillati</taxon>
        <taxon>Actinomycetota</taxon>
        <taxon>Actinomycetes</taxon>
        <taxon>Kitasatosporales</taxon>
        <taxon>Streptomycetaceae</taxon>
        <taxon>Kitasatospora</taxon>
    </lineage>
</organism>
<dbReference type="RefSeq" id="WP_270149061.1">
    <property type="nucleotide sequence ID" value="NZ_CP115450.1"/>
</dbReference>
<evidence type="ECO:0000256" key="1">
    <source>
        <dbReference type="ARBA" id="ARBA00023015"/>
    </source>
</evidence>
<dbReference type="InterPro" id="IPR018060">
    <property type="entry name" value="HTH_AraC"/>
</dbReference>
<keyword evidence="2" id="KW-0238">DNA-binding</keyword>
<dbReference type="PRINTS" id="PR00032">
    <property type="entry name" value="HTHARAC"/>
</dbReference>
<reference evidence="6" key="1">
    <citation type="submission" date="2022-12" db="EMBL/GenBank/DDBJ databases">
        <authorList>
            <person name="Mo P."/>
        </authorList>
    </citation>
    <scope>NUCLEOTIDE SEQUENCE [LARGE SCALE GENOMIC DNA]</scope>
    <source>
        <strain evidence="6">HUAS 3-15</strain>
    </source>
</reference>
<feature type="domain" description="HTH araC/xylS-type" evidence="4">
    <location>
        <begin position="220"/>
        <end position="320"/>
    </location>
</feature>
<accession>A0ABY7QCL6</accession>
<evidence type="ECO:0000256" key="3">
    <source>
        <dbReference type="ARBA" id="ARBA00023163"/>
    </source>
</evidence>
<evidence type="ECO:0000256" key="2">
    <source>
        <dbReference type="ARBA" id="ARBA00023125"/>
    </source>
</evidence>
<dbReference type="PROSITE" id="PS01124">
    <property type="entry name" value="HTH_ARAC_FAMILY_2"/>
    <property type="match status" value="1"/>
</dbReference>
<dbReference type="SUPFAM" id="SSF46689">
    <property type="entry name" value="Homeodomain-like"/>
    <property type="match status" value="1"/>
</dbReference>
<sequence>MLVTRPTETAVCPSGALDTTEPGGAQLGFDLVRGSWEARVGEAYPAPAVTPGVVGDFRISVRAVEVHDLLLADVRGESLPGTNGGIPGDRDDRVLMHVVRHRPRSSSRRHGEVVVRAGRFILRRNGPPTFEETRRMSAKVLIAPASVLGPLIRERPVTGSAALPEARLLLAHMSLVAETFAGLTPVGAQAAHDTLVELAKGVLRGRADSTEPKLALVLAQAAKELADRRLADPELSPSMLARELNVSVRTLHRAFAETGDGIAAYVRRSRLEQAQHQLTDPASQSSVSEIAARWHFADSSHFIRAFKRQYGRTPGEFARAAGGQDRGTENNSSA</sequence>
<dbReference type="InterPro" id="IPR009057">
    <property type="entry name" value="Homeodomain-like_sf"/>
</dbReference>
<name>A0ABY7QCL6_9ACTN</name>
<dbReference type="SMART" id="SM00342">
    <property type="entry name" value="HTH_ARAC"/>
    <property type="match status" value="1"/>
</dbReference>
<dbReference type="Pfam" id="PF12833">
    <property type="entry name" value="HTH_18"/>
    <property type="match status" value="1"/>
</dbReference>
<keyword evidence="6" id="KW-1185">Reference proteome</keyword>
<dbReference type="EMBL" id="CP115450">
    <property type="protein sequence ID" value="WBP90342.1"/>
    <property type="molecule type" value="Genomic_DNA"/>
</dbReference>
<gene>
    <name evidence="5" type="ORF">O1G21_33770</name>
</gene>
<dbReference type="InterPro" id="IPR020449">
    <property type="entry name" value="Tscrpt_reg_AraC-type_HTH"/>
</dbReference>
<dbReference type="InterPro" id="IPR050204">
    <property type="entry name" value="AraC_XylS_family_regulators"/>
</dbReference>
<dbReference type="Gene3D" id="1.10.10.60">
    <property type="entry name" value="Homeodomain-like"/>
    <property type="match status" value="1"/>
</dbReference>
<keyword evidence="1" id="KW-0805">Transcription regulation</keyword>
<proteinExistence type="predicted"/>
<evidence type="ECO:0000259" key="4">
    <source>
        <dbReference type="PROSITE" id="PS01124"/>
    </source>
</evidence>
<evidence type="ECO:0000313" key="5">
    <source>
        <dbReference type="EMBL" id="WBP90342.1"/>
    </source>
</evidence>
<dbReference type="PANTHER" id="PTHR46796">
    <property type="entry name" value="HTH-TYPE TRANSCRIPTIONAL ACTIVATOR RHAS-RELATED"/>
    <property type="match status" value="1"/>
</dbReference>
<evidence type="ECO:0000313" key="6">
    <source>
        <dbReference type="Proteomes" id="UP001212821"/>
    </source>
</evidence>
<dbReference type="Proteomes" id="UP001212821">
    <property type="component" value="Chromosome"/>
</dbReference>